<gene>
    <name evidence="2" type="ORF">AVEN_68338_1</name>
</gene>
<feature type="non-terminal residue" evidence="2">
    <location>
        <position position="1"/>
    </location>
</feature>
<accession>A0A4Y2V9I7</accession>
<proteinExistence type="predicted"/>
<dbReference type="Proteomes" id="UP000499080">
    <property type="component" value="Unassembled WGS sequence"/>
</dbReference>
<reference evidence="2 3" key="1">
    <citation type="journal article" date="2019" name="Sci. Rep.">
        <title>Orb-weaving spider Araneus ventricosus genome elucidates the spidroin gene catalogue.</title>
        <authorList>
            <person name="Kono N."/>
            <person name="Nakamura H."/>
            <person name="Ohtoshi R."/>
            <person name="Moran D.A.P."/>
            <person name="Shinohara A."/>
            <person name="Yoshida Y."/>
            <person name="Fujiwara M."/>
            <person name="Mori M."/>
            <person name="Tomita M."/>
            <person name="Arakawa K."/>
        </authorList>
    </citation>
    <scope>NUCLEOTIDE SEQUENCE [LARGE SCALE GENOMIC DNA]</scope>
</reference>
<comment type="caution">
    <text evidence="2">The sequence shown here is derived from an EMBL/GenBank/DDBJ whole genome shotgun (WGS) entry which is preliminary data.</text>
</comment>
<feature type="compositionally biased region" description="Polar residues" evidence="1">
    <location>
        <begin position="1"/>
        <end position="15"/>
    </location>
</feature>
<keyword evidence="3" id="KW-1185">Reference proteome</keyword>
<evidence type="ECO:0000313" key="2">
    <source>
        <dbReference type="EMBL" id="GBO21241.1"/>
    </source>
</evidence>
<sequence length="52" mass="5744">IESLPSPNQSGQRVRSSMAGKNSEKYYSSHIHAQEEIPSHIIVVGFSARFGE</sequence>
<name>A0A4Y2V9I7_ARAVE</name>
<dbReference type="EMBL" id="BGPR01044463">
    <property type="protein sequence ID" value="GBO21241.1"/>
    <property type="molecule type" value="Genomic_DNA"/>
</dbReference>
<evidence type="ECO:0000256" key="1">
    <source>
        <dbReference type="SAM" id="MobiDB-lite"/>
    </source>
</evidence>
<organism evidence="2 3">
    <name type="scientific">Araneus ventricosus</name>
    <name type="common">Orbweaver spider</name>
    <name type="synonym">Epeira ventricosa</name>
    <dbReference type="NCBI Taxonomy" id="182803"/>
    <lineage>
        <taxon>Eukaryota</taxon>
        <taxon>Metazoa</taxon>
        <taxon>Ecdysozoa</taxon>
        <taxon>Arthropoda</taxon>
        <taxon>Chelicerata</taxon>
        <taxon>Arachnida</taxon>
        <taxon>Araneae</taxon>
        <taxon>Araneomorphae</taxon>
        <taxon>Entelegynae</taxon>
        <taxon>Araneoidea</taxon>
        <taxon>Araneidae</taxon>
        <taxon>Araneus</taxon>
    </lineage>
</organism>
<feature type="region of interest" description="Disordered" evidence="1">
    <location>
        <begin position="1"/>
        <end position="26"/>
    </location>
</feature>
<protein>
    <submittedName>
        <fullName evidence="2">Uncharacterized protein</fullName>
    </submittedName>
</protein>
<dbReference type="AlphaFoldDB" id="A0A4Y2V9I7"/>
<evidence type="ECO:0000313" key="3">
    <source>
        <dbReference type="Proteomes" id="UP000499080"/>
    </source>
</evidence>